<evidence type="ECO:0000259" key="8">
    <source>
        <dbReference type="Pfam" id="PF07559"/>
    </source>
</evidence>
<dbReference type="GO" id="GO:0009425">
    <property type="term" value="C:bacterial-type flagellum basal body"/>
    <property type="evidence" value="ECO:0007669"/>
    <property type="project" value="UniProtKB-SubCell"/>
</dbReference>
<dbReference type="InterPro" id="IPR011491">
    <property type="entry name" value="FlgE_D2"/>
</dbReference>
<evidence type="ECO:0000256" key="5">
    <source>
        <dbReference type="RuleBase" id="RU362116"/>
    </source>
</evidence>
<evidence type="ECO:0000259" key="7">
    <source>
        <dbReference type="Pfam" id="PF06429"/>
    </source>
</evidence>
<evidence type="ECO:0000256" key="2">
    <source>
        <dbReference type="ARBA" id="ARBA00009677"/>
    </source>
</evidence>
<dbReference type="PANTHER" id="PTHR30435">
    <property type="entry name" value="FLAGELLAR PROTEIN"/>
    <property type="match status" value="1"/>
</dbReference>
<accession>A0A8I1W4P6</accession>
<evidence type="ECO:0000313" key="10">
    <source>
        <dbReference type="EMBL" id="MBO1107448.1"/>
    </source>
</evidence>
<dbReference type="Pfam" id="PF07559">
    <property type="entry name" value="FlgE_D2"/>
    <property type="match status" value="1"/>
</dbReference>
<dbReference type="InterPro" id="IPR020013">
    <property type="entry name" value="Flagellar_FlgE/F/G"/>
</dbReference>
<dbReference type="InterPro" id="IPR053967">
    <property type="entry name" value="LlgE_F_G-like_D1"/>
</dbReference>
<organism evidence="10 11">
    <name type="scientific">Plesiomonas shigelloides</name>
    <name type="common">Aeromonas shigelloides</name>
    <dbReference type="NCBI Taxonomy" id="703"/>
    <lineage>
        <taxon>Bacteria</taxon>
        <taxon>Pseudomonadati</taxon>
        <taxon>Pseudomonadota</taxon>
        <taxon>Gammaproteobacteria</taxon>
        <taxon>Enterobacterales</taxon>
        <taxon>Enterobacteriaceae</taxon>
        <taxon>Plesiomonas</taxon>
    </lineage>
</organism>
<evidence type="ECO:0000256" key="4">
    <source>
        <dbReference type="ARBA" id="ARBA00023143"/>
    </source>
</evidence>
<evidence type="ECO:0000259" key="9">
    <source>
        <dbReference type="Pfam" id="PF22692"/>
    </source>
</evidence>
<sequence>MSFNIGLSGLQATSEQMNTISHNIANGSTAGFKSSRTEFQDVYAATFGGGQANGVAVSNIRQSFATGSMTTTNRNGDLAINGDGFFVVENNGQKFYTRAGIFDTRQDKNNPNMMNLVSPDGSLLLGKGGQPIAIDKTDQAPKASTKGSLGLNLDSGAPVIDAAKPFDINDPSTYNSTSTVKVYDQLGNEHQVTQYYRKTAEGKWDMHVAMDNTLLPGGATPVEFDDTGKLTKPSPSNLSLTLPNGQPLALDMSAMTQYGGGFSINSVSSDGYAAGKFANWSFESDGTVVARYTNGEKVSQGQLQLARFTNNEGLQPAGGNRWTETFASGQAMTGVAGEGQLGGILTGRYENSNVNITDEMVGLMGAQSSYQANAKSIQVANEMTKILFNSL</sequence>
<dbReference type="PANTHER" id="PTHR30435:SF1">
    <property type="entry name" value="FLAGELLAR HOOK PROTEIN FLGE"/>
    <property type="match status" value="1"/>
</dbReference>
<dbReference type="AlphaFoldDB" id="A0A8I1W4P6"/>
<dbReference type="RefSeq" id="WP_207541692.1">
    <property type="nucleotide sequence ID" value="NZ_JAFNAA010000003.1"/>
</dbReference>
<keyword evidence="10" id="KW-0282">Flagellum</keyword>
<comment type="function">
    <text evidence="5">A flexible structure which links the flagellar filament to the drive apparatus in the basal body.</text>
</comment>
<evidence type="ECO:0000259" key="6">
    <source>
        <dbReference type="Pfam" id="PF00460"/>
    </source>
</evidence>
<dbReference type="GO" id="GO:0009424">
    <property type="term" value="C:bacterial-type flagellum hook"/>
    <property type="evidence" value="ECO:0007669"/>
    <property type="project" value="TreeGrafter"/>
</dbReference>
<gene>
    <name evidence="10" type="ORF">J2R62_04280</name>
</gene>
<dbReference type="InterPro" id="IPR010930">
    <property type="entry name" value="Flg_bb/hook_C_dom"/>
</dbReference>
<keyword evidence="4 5" id="KW-0975">Bacterial flagellum</keyword>
<dbReference type="GO" id="GO:0071978">
    <property type="term" value="P:bacterial-type flagellum-dependent swarming motility"/>
    <property type="evidence" value="ECO:0007669"/>
    <property type="project" value="TreeGrafter"/>
</dbReference>
<protein>
    <recommendedName>
        <fullName evidence="3 5">Flagellar hook protein FlgE</fullName>
    </recommendedName>
</protein>
<name>A0A8I1W4P6_PLESH</name>
<dbReference type="GO" id="GO:0005829">
    <property type="term" value="C:cytosol"/>
    <property type="evidence" value="ECO:0007669"/>
    <property type="project" value="TreeGrafter"/>
</dbReference>
<comment type="subcellular location">
    <subcellularLocation>
        <location evidence="1 5">Bacterial flagellum basal body</location>
    </subcellularLocation>
</comment>
<dbReference type="SUPFAM" id="SSF117143">
    <property type="entry name" value="Flagellar hook protein flgE"/>
    <property type="match status" value="1"/>
</dbReference>
<dbReference type="EMBL" id="JAFNAA010000003">
    <property type="protein sequence ID" value="MBO1107448.1"/>
    <property type="molecule type" value="Genomic_DNA"/>
</dbReference>
<dbReference type="Pfam" id="PF00460">
    <property type="entry name" value="Flg_bb_rod"/>
    <property type="match status" value="1"/>
</dbReference>
<evidence type="ECO:0000256" key="1">
    <source>
        <dbReference type="ARBA" id="ARBA00004117"/>
    </source>
</evidence>
<feature type="domain" description="Flagellar basal-body/hook protein C-terminal" evidence="7">
    <location>
        <begin position="347"/>
        <end position="386"/>
    </location>
</feature>
<dbReference type="Pfam" id="PF06429">
    <property type="entry name" value="Flg_bbr_C"/>
    <property type="match status" value="1"/>
</dbReference>
<feature type="domain" description="Flagellar basal body rod protein N-terminal" evidence="6">
    <location>
        <begin position="4"/>
        <end position="33"/>
    </location>
</feature>
<dbReference type="Gene3D" id="2.60.98.20">
    <property type="entry name" value="Flagellar hook protein FlgE"/>
    <property type="match status" value="1"/>
</dbReference>
<comment type="caution">
    <text evidence="10">The sequence shown here is derived from an EMBL/GenBank/DDBJ whole genome shotgun (WGS) entry which is preliminary data.</text>
</comment>
<evidence type="ECO:0000313" key="11">
    <source>
        <dbReference type="Proteomes" id="UP000664658"/>
    </source>
</evidence>
<dbReference type="Pfam" id="PF22692">
    <property type="entry name" value="LlgE_F_G_D1"/>
    <property type="match status" value="1"/>
</dbReference>
<reference evidence="10" key="1">
    <citation type="submission" date="2021-03" db="EMBL/GenBank/DDBJ databases">
        <title>Plesiomonas shigelloides zfcc0051, isolated from zebrafish feces.</title>
        <authorList>
            <person name="Vanderhoek Z."/>
            <person name="Gaulke C."/>
        </authorList>
    </citation>
    <scope>NUCLEOTIDE SEQUENCE</scope>
    <source>
        <strain evidence="10">Zfcc0051</strain>
    </source>
</reference>
<dbReference type="InterPro" id="IPR037925">
    <property type="entry name" value="FlgE/F/G-like"/>
</dbReference>
<keyword evidence="10" id="KW-0969">Cilium</keyword>
<comment type="similarity">
    <text evidence="2 5">Belongs to the flagella basal body rod proteins family.</text>
</comment>
<evidence type="ECO:0000256" key="3">
    <source>
        <dbReference type="ARBA" id="ARBA00019015"/>
    </source>
</evidence>
<dbReference type="InterPro" id="IPR037058">
    <property type="entry name" value="Falgellar_hook_FlgE_sf"/>
</dbReference>
<dbReference type="InterPro" id="IPR001444">
    <property type="entry name" value="Flag_bb_rod_N"/>
</dbReference>
<dbReference type="NCBIfam" id="TIGR03506">
    <property type="entry name" value="FlgEFG_subfam"/>
    <property type="match status" value="1"/>
</dbReference>
<feature type="domain" description="Flagellar hook protein FlgE D2" evidence="8">
    <location>
        <begin position="152"/>
        <end position="272"/>
    </location>
</feature>
<dbReference type="Proteomes" id="UP000664658">
    <property type="component" value="Unassembled WGS sequence"/>
</dbReference>
<proteinExistence type="inferred from homology"/>
<keyword evidence="10" id="KW-0966">Cell projection</keyword>
<feature type="domain" description="Flagellar hook protein FlgE/F/G-like D1" evidence="9">
    <location>
        <begin position="79"/>
        <end position="138"/>
    </location>
</feature>